<keyword evidence="4" id="KW-0276">Fatty acid metabolism</keyword>
<evidence type="ECO:0000313" key="17">
    <source>
        <dbReference type="EnsemblMetazoa" id="XP_038054700.1"/>
    </source>
</evidence>
<dbReference type="GO" id="GO:0006635">
    <property type="term" value="P:fatty acid beta-oxidation"/>
    <property type="evidence" value="ECO:0007669"/>
    <property type="project" value="TreeGrafter"/>
</dbReference>
<evidence type="ECO:0000256" key="9">
    <source>
        <dbReference type="ARBA" id="ARBA00023235"/>
    </source>
</evidence>
<dbReference type="PANTHER" id="PTHR11941:SF45">
    <property type="entry name" value="ENOYL-COA DELTA ISOMERASE 1, MITOCHONDRIAL"/>
    <property type="match status" value="1"/>
</dbReference>
<dbReference type="InterPro" id="IPR001753">
    <property type="entry name" value="Enoyl-CoA_hydra/iso"/>
</dbReference>
<dbReference type="Gene3D" id="3.90.226.10">
    <property type="entry name" value="2-enoyl-CoA Hydratase, Chain A, domain 1"/>
    <property type="match status" value="1"/>
</dbReference>
<evidence type="ECO:0000256" key="2">
    <source>
        <dbReference type="ARBA" id="ARBA00005005"/>
    </source>
</evidence>
<proteinExistence type="predicted"/>
<evidence type="ECO:0000313" key="18">
    <source>
        <dbReference type="Proteomes" id="UP000887568"/>
    </source>
</evidence>
<dbReference type="PANTHER" id="PTHR11941">
    <property type="entry name" value="ENOYL-COA HYDRATASE-RELATED"/>
    <property type="match status" value="1"/>
</dbReference>
<dbReference type="GO" id="GO:0004165">
    <property type="term" value="F:delta(3)-delta(2)-enoyl-CoA isomerase activity"/>
    <property type="evidence" value="ECO:0007669"/>
    <property type="project" value="UniProtKB-EC"/>
</dbReference>
<dbReference type="AlphaFoldDB" id="A0A913ZU07"/>
<comment type="catalytic activity">
    <reaction evidence="12">
        <text>(3Z)-dodecenoyl-CoA = (2E)-dodecenoyl-CoA</text>
        <dbReference type="Rhea" id="RHEA:23716"/>
        <dbReference type="ChEBI" id="CHEBI:57330"/>
        <dbReference type="ChEBI" id="CHEBI:58543"/>
        <dbReference type="EC" id="5.3.3.8"/>
    </reaction>
    <physiologicalReaction direction="left-to-right" evidence="12">
        <dbReference type="Rhea" id="RHEA:23717"/>
    </physiologicalReaction>
</comment>
<dbReference type="SUPFAM" id="SSF52096">
    <property type="entry name" value="ClpP/crotonase"/>
    <property type="match status" value="1"/>
</dbReference>
<dbReference type="InterPro" id="IPR029045">
    <property type="entry name" value="ClpP/crotonase-like_dom_sf"/>
</dbReference>
<evidence type="ECO:0000256" key="11">
    <source>
        <dbReference type="ARBA" id="ARBA00051293"/>
    </source>
</evidence>
<comment type="catalytic activity">
    <reaction evidence="11">
        <text>(2E)-tetradecenoyl-CoA = (3Z)-tetradecenoyl-CoA</text>
        <dbReference type="Rhea" id="RHEA:29847"/>
        <dbReference type="ChEBI" id="CHEBI:61405"/>
        <dbReference type="ChEBI" id="CHEBI:61968"/>
    </reaction>
    <physiologicalReaction direction="right-to-left" evidence="11">
        <dbReference type="Rhea" id="RHEA:29849"/>
    </physiologicalReaction>
</comment>
<name>A0A913ZU07_PATMI</name>
<protein>
    <recommendedName>
        <fullName evidence="15">Enoyl-CoA delta isomerase 1, mitochondrial</fullName>
    </recommendedName>
    <alternativeName>
        <fullName evidence="16">3,2-trans-enoyl-CoA isomerase</fullName>
    </alternativeName>
</protein>
<comment type="catalytic activity">
    <reaction evidence="13">
        <text>(3Z)-octenoyl-CoA = (2E)-octenoyl-CoA</text>
        <dbReference type="Rhea" id="RHEA:46044"/>
        <dbReference type="ChEBI" id="CHEBI:62242"/>
        <dbReference type="ChEBI" id="CHEBI:85640"/>
    </reaction>
    <physiologicalReaction direction="left-to-right" evidence="13">
        <dbReference type="Rhea" id="RHEA:46045"/>
    </physiologicalReaction>
</comment>
<keyword evidence="6" id="KW-0007">Acetylation</keyword>
<dbReference type="GeneID" id="119726922"/>
<evidence type="ECO:0000256" key="13">
    <source>
        <dbReference type="ARBA" id="ARBA00052542"/>
    </source>
</evidence>
<evidence type="ECO:0000256" key="4">
    <source>
        <dbReference type="ARBA" id="ARBA00022832"/>
    </source>
</evidence>
<keyword evidence="18" id="KW-1185">Reference proteome</keyword>
<organism evidence="17 18">
    <name type="scientific">Patiria miniata</name>
    <name type="common">Bat star</name>
    <name type="synonym">Asterina miniata</name>
    <dbReference type="NCBI Taxonomy" id="46514"/>
    <lineage>
        <taxon>Eukaryota</taxon>
        <taxon>Metazoa</taxon>
        <taxon>Echinodermata</taxon>
        <taxon>Eleutherozoa</taxon>
        <taxon>Asterozoa</taxon>
        <taxon>Asteroidea</taxon>
        <taxon>Valvatacea</taxon>
        <taxon>Valvatida</taxon>
        <taxon>Asterinidae</taxon>
        <taxon>Patiria</taxon>
    </lineage>
</organism>
<keyword evidence="8" id="KW-0496">Mitochondrion</keyword>
<evidence type="ECO:0000256" key="7">
    <source>
        <dbReference type="ARBA" id="ARBA00023098"/>
    </source>
</evidence>
<dbReference type="Pfam" id="PF00378">
    <property type="entry name" value="ECH_1"/>
    <property type="match status" value="1"/>
</dbReference>
<sequence>MNRVPGNQLSKEFITELNTTLEKLENDDSCRGVILTSAIDSIFSLGLDSNEMYQKSIESTSAFWRTLQDFWMRLYGSKLAIVAAINGRSPATGCMMAMSCDYRVMSEGPFDIGFSEVTVGLVAPFWFQDVMVKTCGERQTEMAAGLGTLFTPEEALKIGLVDEVVPPCHLISKAREQLLKWLKNPGK</sequence>
<dbReference type="RefSeq" id="XP_038054700.1">
    <property type="nucleotide sequence ID" value="XM_038198772.1"/>
</dbReference>
<evidence type="ECO:0000256" key="3">
    <source>
        <dbReference type="ARBA" id="ARBA00011233"/>
    </source>
</evidence>
<evidence type="ECO:0000256" key="10">
    <source>
        <dbReference type="ARBA" id="ARBA00050938"/>
    </source>
</evidence>
<dbReference type="CDD" id="cd06558">
    <property type="entry name" value="crotonase-like"/>
    <property type="match status" value="1"/>
</dbReference>
<comment type="catalytic activity">
    <reaction evidence="10">
        <text>(3Z)-decenoyl-CoA = (2E)-decenoyl-CoA</text>
        <dbReference type="Rhea" id="RHEA:77195"/>
        <dbReference type="ChEBI" id="CHEBI:61406"/>
        <dbReference type="ChEBI" id="CHEBI:195601"/>
    </reaction>
    <physiologicalReaction direction="left-to-right" evidence="10">
        <dbReference type="Rhea" id="RHEA:77196"/>
    </physiologicalReaction>
</comment>
<dbReference type="OrthoDB" id="1696280at2759"/>
<dbReference type="OMA" id="EAWFAPD"/>
<evidence type="ECO:0000256" key="6">
    <source>
        <dbReference type="ARBA" id="ARBA00022990"/>
    </source>
</evidence>
<evidence type="ECO:0000256" key="16">
    <source>
        <dbReference type="ARBA" id="ARBA00083575"/>
    </source>
</evidence>
<comment type="subcellular location">
    <subcellularLocation>
        <location evidence="1">Mitochondrion matrix</location>
    </subcellularLocation>
</comment>
<reference evidence="17" key="1">
    <citation type="submission" date="2022-11" db="UniProtKB">
        <authorList>
            <consortium name="EnsemblMetazoa"/>
        </authorList>
    </citation>
    <scope>IDENTIFICATION</scope>
</reference>
<evidence type="ECO:0000256" key="14">
    <source>
        <dbReference type="ARBA" id="ARBA00056147"/>
    </source>
</evidence>
<dbReference type="GO" id="GO:0005759">
    <property type="term" value="C:mitochondrial matrix"/>
    <property type="evidence" value="ECO:0007669"/>
    <property type="project" value="UniProtKB-SubCell"/>
</dbReference>
<dbReference type="FunFam" id="3.90.226.10:FF:000034">
    <property type="entry name" value="Enoyl-CoA delta isomerase 1"/>
    <property type="match status" value="1"/>
</dbReference>
<evidence type="ECO:0000256" key="5">
    <source>
        <dbReference type="ARBA" id="ARBA00022946"/>
    </source>
</evidence>
<evidence type="ECO:0000256" key="12">
    <source>
        <dbReference type="ARBA" id="ARBA00052376"/>
    </source>
</evidence>
<dbReference type="Proteomes" id="UP000887568">
    <property type="component" value="Unplaced"/>
</dbReference>
<comment type="subunit">
    <text evidence="3">Homotrimer.</text>
</comment>
<evidence type="ECO:0000256" key="8">
    <source>
        <dbReference type="ARBA" id="ARBA00023128"/>
    </source>
</evidence>
<keyword evidence="9" id="KW-0413">Isomerase</keyword>
<comment type="pathway">
    <text evidence="2">Lipid metabolism; fatty acid beta-oxidation.</text>
</comment>
<comment type="function">
    <text evidence="14">Key enzyme of fatty acid beta-oxidation. Able to isomerize both 3-cis (3Z) and 3-trans (3E) double bonds into the 2-trans (2E) form in a range of enoyl-CoA species, with a preference for (3Z)-enoyl-CoAs over (3E)-enoyl-CoAs. The catalytic efficiency of this enzyme is not affected by the fatty acyl chain length.</text>
</comment>
<keyword evidence="7" id="KW-0443">Lipid metabolism</keyword>
<evidence type="ECO:0000256" key="1">
    <source>
        <dbReference type="ARBA" id="ARBA00004305"/>
    </source>
</evidence>
<accession>A0A913ZU07</accession>
<keyword evidence="5" id="KW-0809">Transit peptide</keyword>
<dbReference type="EnsemblMetazoa" id="XM_038198772.1">
    <property type="protein sequence ID" value="XP_038054700.1"/>
    <property type="gene ID" value="LOC119726922"/>
</dbReference>
<evidence type="ECO:0000256" key="15">
    <source>
        <dbReference type="ARBA" id="ARBA00068317"/>
    </source>
</evidence>